<keyword evidence="1" id="KW-0472">Membrane</keyword>
<keyword evidence="3" id="KW-1185">Reference proteome</keyword>
<feature type="transmembrane region" description="Helical" evidence="1">
    <location>
        <begin position="42"/>
        <end position="59"/>
    </location>
</feature>
<name>A0AAE1VYM6_9SOLA</name>
<accession>A0AAE1VYM6</accession>
<proteinExistence type="predicted"/>
<keyword evidence="1" id="KW-1133">Transmembrane helix</keyword>
<reference evidence="2" key="1">
    <citation type="submission" date="2023-12" db="EMBL/GenBank/DDBJ databases">
        <title>Genome assembly of Anisodus tanguticus.</title>
        <authorList>
            <person name="Wang Y.-J."/>
        </authorList>
    </citation>
    <scope>NUCLEOTIDE SEQUENCE</scope>
    <source>
        <strain evidence="2">KB-2021</strain>
        <tissue evidence="2">Leaf</tissue>
    </source>
</reference>
<sequence>MTGFERGRGGCRVFVGLLYATDIENFIILVICWRKGLTARDYLMFFACAAFFLLKGFFLQHYKSIQMDMKTNYGGKISVDIPDDIDRVVGDGARDIANYCGLIV</sequence>
<dbReference type="Proteomes" id="UP001291623">
    <property type="component" value="Unassembled WGS sequence"/>
</dbReference>
<evidence type="ECO:0000313" key="2">
    <source>
        <dbReference type="EMBL" id="KAK4379870.1"/>
    </source>
</evidence>
<dbReference type="EMBL" id="JAVYJV010000001">
    <property type="protein sequence ID" value="KAK4379870.1"/>
    <property type="molecule type" value="Genomic_DNA"/>
</dbReference>
<organism evidence="2 3">
    <name type="scientific">Anisodus tanguticus</name>
    <dbReference type="NCBI Taxonomy" id="243964"/>
    <lineage>
        <taxon>Eukaryota</taxon>
        <taxon>Viridiplantae</taxon>
        <taxon>Streptophyta</taxon>
        <taxon>Embryophyta</taxon>
        <taxon>Tracheophyta</taxon>
        <taxon>Spermatophyta</taxon>
        <taxon>Magnoliopsida</taxon>
        <taxon>eudicotyledons</taxon>
        <taxon>Gunneridae</taxon>
        <taxon>Pentapetalae</taxon>
        <taxon>asterids</taxon>
        <taxon>lamiids</taxon>
        <taxon>Solanales</taxon>
        <taxon>Solanaceae</taxon>
        <taxon>Solanoideae</taxon>
        <taxon>Hyoscyameae</taxon>
        <taxon>Anisodus</taxon>
    </lineage>
</organism>
<comment type="caution">
    <text evidence="2">The sequence shown here is derived from an EMBL/GenBank/DDBJ whole genome shotgun (WGS) entry which is preliminary data.</text>
</comment>
<feature type="transmembrane region" description="Helical" evidence="1">
    <location>
        <begin position="12"/>
        <end position="36"/>
    </location>
</feature>
<protein>
    <submittedName>
        <fullName evidence="2">Uncharacterized protein</fullName>
    </submittedName>
</protein>
<evidence type="ECO:0000256" key="1">
    <source>
        <dbReference type="SAM" id="Phobius"/>
    </source>
</evidence>
<gene>
    <name evidence="2" type="ORF">RND71_001732</name>
</gene>
<evidence type="ECO:0000313" key="3">
    <source>
        <dbReference type="Proteomes" id="UP001291623"/>
    </source>
</evidence>
<dbReference type="AlphaFoldDB" id="A0AAE1VYM6"/>
<keyword evidence="1" id="KW-0812">Transmembrane</keyword>